<keyword evidence="2" id="KW-1185">Reference proteome</keyword>
<reference evidence="1 2" key="1">
    <citation type="submission" date="2018-08" db="EMBL/GenBank/DDBJ databases">
        <title>Meiothermus roseus NBRC 110900 genome sequencing project.</title>
        <authorList>
            <person name="Da Costa M.S."/>
            <person name="Albuquerque L."/>
            <person name="Raposo P."/>
            <person name="Froufe H.J.C."/>
            <person name="Barroso C.S."/>
            <person name="Egas C."/>
        </authorList>
    </citation>
    <scope>NUCLEOTIDE SEQUENCE [LARGE SCALE GENOMIC DNA]</scope>
    <source>
        <strain evidence="1 2">NBRC 110900</strain>
    </source>
</reference>
<evidence type="ECO:0000313" key="2">
    <source>
        <dbReference type="Proteomes" id="UP000265341"/>
    </source>
</evidence>
<accession>A0A399EKN4</accession>
<organism evidence="1 2">
    <name type="scientific">Calidithermus roseus</name>
    <dbReference type="NCBI Taxonomy" id="1644118"/>
    <lineage>
        <taxon>Bacteria</taxon>
        <taxon>Thermotogati</taxon>
        <taxon>Deinococcota</taxon>
        <taxon>Deinococci</taxon>
        <taxon>Thermales</taxon>
        <taxon>Thermaceae</taxon>
        <taxon>Calidithermus</taxon>
    </lineage>
</organism>
<dbReference type="Proteomes" id="UP000265341">
    <property type="component" value="Unassembled WGS sequence"/>
</dbReference>
<dbReference type="EMBL" id="QWLA01000095">
    <property type="protein sequence ID" value="RIH82731.1"/>
    <property type="molecule type" value="Genomic_DNA"/>
</dbReference>
<comment type="caution">
    <text evidence="1">The sequence shown here is derived from an EMBL/GenBank/DDBJ whole genome shotgun (WGS) entry which is preliminary data.</text>
</comment>
<name>A0A399EKN4_9DEIN</name>
<sequence>MLLTDDDTALDPDELLWAILNNIDPERDAWVLPGAEGPVLVLDGTRKLAEEGFTRRWPQKIVMSPEVVRRVDERWEGLGLPVRPRER</sequence>
<dbReference type="Gene3D" id="1.20.5.570">
    <property type="entry name" value="Single helix bin"/>
    <property type="match status" value="1"/>
</dbReference>
<proteinExistence type="predicted"/>
<dbReference type="EC" id="4.1.1.98" evidence="1"/>
<gene>
    <name evidence="1" type="primary">ubiD</name>
    <name evidence="1" type="ORF">Mrose_03279</name>
</gene>
<evidence type="ECO:0000313" key="1">
    <source>
        <dbReference type="EMBL" id="RIH82731.1"/>
    </source>
</evidence>
<dbReference type="AlphaFoldDB" id="A0A399EKN4"/>
<keyword evidence="1" id="KW-0456">Lyase</keyword>
<protein>
    <submittedName>
        <fullName evidence="1">3-octaprenyl-4-hydroxybenzoate carboxy-lyase</fullName>
        <ecNumber evidence="1">4.1.1.98</ecNumber>
    </submittedName>
</protein>
<dbReference type="GO" id="GO:0008694">
    <property type="term" value="F:4-hydroxy-3-polyprenylbenzoate decarboxylase activity"/>
    <property type="evidence" value="ECO:0007669"/>
    <property type="project" value="UniProtKB-EC"/>
</dbReference>
<dbReference type="SUPFAM" id="SSF143968">
    <property type="entry name" value="UbiD C-terminal domain-like"/>
    <property type="match status" value="1"/>
</dbReference>